<reference evidence="3" key="1">
    <citation type="journal article" date="2009" name="BMC Bioinformatics">
        <title>The Mycoplasma conjunctivae genome sequencing, annotation and analysis.</title>
        <authorList>
            <person name="Calderon-Copete S.P."/>
            <person name="Wigger G."/>
            <person name="Wunderlin C."/>
            <person name="Schmidheini T."/>
            <person name="Frey J."/>
            <person name="Quail M.A."/>
            <person name="Falquet L."/>
        </authorList>
    </citation>
    <scope>NUCLEOTIDE SEQUENCE [LARGE SCALE GENOMIC DNA]</scope>
    <source>
        <strain evidence="3">ATCC 25834 / NCTC 10147 / HRC/581</strain>
    </source>
</reference>
<feature type="transmembrane region" description="Helical" evidence="1">
    <location>
        <begin position="233"/>
        <end position="258"/>
    </location>
</feature>
<dbReference type="EMBL" id="FM864216">
    <property type="protein sequence ID" value="CAT05188.1"/>
    <property type="molecule type" value="Genomic_DNA"/>
</dbReference>
<evidence type="ECO:0000313" key="2">
    <source>
        <dbReference type="EMBL" id="CAT05188.1"/>
    </source>
</evidence>
<dbReference type="Proteomes" id="UP000001491">
    <property type="component" value="Chromosome"/>
</dbReference>
<evidence type="ECO:0000313" key="3">
    <source>
        <dbReference type="Proteomes" id="UP000001491"/>
    </source>
</evidence>
<feature type="transmembrane region" description="Helical" evidence="1">
    <location>
        <begin position="200"/>
        <end position="221"/>
    </location>
</feature>
<dbReference type="HOGENOM" id="CLU_917715_0_0_14"/>
<keyword evidence="1" id="KW-0472">Membrane</keyword>
<gene>
    <name evidence="2" type="ordered locus">MCJ_004830</name>
</gene>
<dbReference type="AlphaFoldDB" id="C5J6S5"/>
<dbReference type="eggNOG" id="ENOG5030NF8">
    <property type="taxonomic scope" value="Bacteria"/>
</dbReference>
<keyword evidence="1" id="KW-0812">Transmembrane</keyword>
<keyword evidence="3" id="KW-1185">Reference proteome</keyword>
<sequence>MALGKLVLKISAVSDQFDKEMEKVSNRIKDQVQNFKKHFNGLAITSFIFKGADAAINEYRAKMQLLSNFGSFGLSQAEELTKISDAFERIGYSADVANQSFLEFVTTGSIKKLKTMGIFLDANTSQKLRNASAQERLNYVLREGMQEYQRQAAALPENIRTLTEFKKESEDLQKNLGMSFLSALTNITKAFGGLQNAMKIAIAAFTAYKMAMIIGNVAIAVSKALAMGSIFSAPIAFAMGAAALGSLLALGTGAGLAISSIGSPPGDNADADANKIPVAVQVDIKNDKYDAPNHTKKYNQGTY</sequence>
<organism evidence="2 3">
    <name type="scientific">Mesomycoplasma conjunctivae (strain ATCC 25834 / NCTC 10147 / HRC/581)</name>
    <name type="common">Mycoplasma conjunctivae</name>
    <dbReference type="NCBI Taxonomy" id="572263"/>
    <lineage>
        <taxon>Bacteria</taxon>
        <taxon>Bacillati</taxon>
        <taxon>Mycoplasmatota</taxon>
        <taxon>Mycoplasmoidales</taxon>
        <taxon>Metamycoplasmataceae</taxon>
        <taxon>Mesomycoplasma</taxon>
    </lineage>
</organism>
<dbReference type="KEGG" id="mco:MCJ_004830"/>
<evidence type="ECO:0000256" key="1">
    <source>
        <dbReference type="SAM" id="Phobius"/>
    </source>
</evidence>
<protein>
    <submittedName>
        <fullName evidence="2">Uncharacterized protein</fullName>
    </submittedName>
</protein>
<name>C5J6S5_MESCH</name>
<accession>C5J6S5</accession>
<proteinExistence type="predicted"/>
<keyword evidence="1" id="KW-1133">Transmembrane helix</keyword>